<evidence type="ECO:0008006" key="4">
    <source>
        <dbReference type="Google" id="ProtNLM"/>
    </source>
</evidence>
<name>A0A4R1QUZ7_9FIRM</name>
<sequence length="99" mass="10878">METEVAVKFEAHEHEIGSLKHRVKELEAESKAIQALALSVNKMAVNMENMLEEQKKQGARLEALEKVPVEINRQVKAAIITALVGDVVGSFVTALLTIL</sequence>
<gene>
    <name evidence="2" type="ORF">EDD76_1185</name>
</gene>
<proteinExistence type="predicted"/>
<dbReference type="EMBL" id="SLUO01000018">
    <property type="protein sequence ID" value="TCL54764.1"/>
    <property type="molecule type" value="Genomic_DNA"/>
</dbReference>
<protein>
    <recommendedName>
        <fullName evidence="4">Hemolysin XhlA</fullName>
    </recommendedName>
</protein>
<dbReference type="AlphaFoldDB" id="A0A4R1QUZ7"/>
<organism evidence="2 3">
    <name type="scientific">Kineothrix alysoides</name>
    <dbReference type="NCBI Taxonomy" id="1469948"/>
    <lineage>
        <taxon>Bacteria</taxon>
        <taxon>Bacillati</taxon>
        <taxon>Bacillota</taxon>
        <taxon>Clostridia</taxon>
        <taxon>Lachnospirales</taxon>
        <taxon>Lachnospiraceae</taxon>
        <taxon>Kineothrix</taxon>
    </lineage>
</organism>
<accession>A0A4R1QUZ7</accession>
<feature type="coiled-coil region" evidence="1">
    <location>
        <begin position="9"/>
        <end position="67"/>
    </location>
</feature>
<dbReference type="Proteomes" id="UP000295718">
    <property type="component" value="Unassembled WGS sequence"/>
</dbReference>
<comment type="caution">
    <text evidence="2">The sequence shown here is derived from an EMBL/GenBank/DDBJ whole genome shotgun (WGS) entry which is preliminary data.</text>
</comment>
<dbReference type="STRING" id="1469948.GCA_000732725_03562"/>
<evidence type="ECO:0000256" key="1">
    <source>
        <dbReference type="SAM" id="Coils"/>
    </source>
</evidence>
<evidence type="ECO:0000313" key="3">
    <source>
        <dbReference type="Proteomes" id="UP000295718"/>
    </source>
</evidence>
<evidence type="ECO:0000313" key="2">
    <source>
        <dbReference type="EMBL" id="TCL54764.1"/>
    </source>
</evidence>
<reference evidence="2 3" key="1">
    <citation type="submission" date="2019-03" db="EMBL/GenBank/DDBJ databases">
        <title>Genomic Encyclopedia of Type Strains, Phase IV (KMG-IV): sequencing the most valuable type-strain genomes for metagenomic binning, comparative biology and taxonomic classification.</title>
        <authorList>
            <person name="Goeker M."/>
        </authorList>
    </citation>
    <scope>NUCLEOTIDE SEQUENCE [LARGE SCALE GENOMIC DNA]</scope>
    <source>
        <strain evidence="2 3">DSM 100556</strain>
    </source>
</reference>
<dbReference type="RefSeq" id="WP_031392184.1">
    <property type="nucleotide sequence ID" value="NZ_JPNB01000002.1"/>
</dbReference>
<dbReference type="OrthoDB" id="2064373at2"/>
<keyword evidence="3" id="KW-1185">Reference proteome</keyword>
<keyword evidence="1" id="KW-0175">Coiled coil</keyword>